<proteinExistence type="inferred from homology"/>
<evidence type="ECO:0000313" key="6">
    <source>
        <dbReference type="Proteomes" id="UP001201262"/>
    </source>
</evidence>
<feature type="modified residue" description="N6-(pyridoxal phosphate)lysine" evidence="3">
    <location>
        <position position="207"/>
    </location>
</feature>
<dbReference type="GO" id="GO:0005737">
    <property type="term" value="C:cytoplasm"/>
    <property type="evidence" value="ECO:0007669"/>
    <property type="project" value="TreeGrafter"/>
</dbReference>
<dbReference type="Proteomes" id="UP001201262">
    <property type="component" value="Unassembled WGS sequence"/>
</dbReference>
<dbReference type="Gene3D" id="3.90.1150.10">
    <property type="entry name" value="Aspartate Aminotransferase, domain 1"/>
    <property type="match status" value="1"/>
</dbReference>
<dbReference type="InterPro" id="IPR015422">
    <property type="entry name" value="PyrdxlP-dep_Trfase_small"/>
</dbReference>
<dbReference type="InterPro" id="IPR000277">
    <property type="entry name" value="Cys/Met-Metab_PyrdxlP-dep_enz"/>
</dbReference>
<gene>
    <name evidence="5" type="ORF">BGW36DRAFT_303802</name>
</gene>
<evidence type="ECO:0000256" key="1">
    <source>
        <dbReference type="ARBA" id="ARBA00001933"/>
    </source>
</evidence>
<accession>A0AAD4PWX0</accession>
<dbReference type="Gene3D" id="3.40.640.10">
    <property type="entry name" value="Type I PLP-dependent aspartate aminotransferase-like (Major domain)"/>
    <property type="match status" value="1"/>
</dbReference>
<dbReference type="FunFam" id="3.90.1150.10:FF:000066">
    <property type="entry name" value="Putative cystathionine beta-lyase"/>
    <property type="match status" value="1"/>
</dbReference>
<sequence length="397" mass="43662">MSNHIEAKLATLAIHADNPLNKVTDVAPPIHLSTTFRYPDDPNDLTVVSDFKLSQGDITSHDFVYSRLAAPNSTRFEAILTALLKGRALAYGSGLAAFNAALVLLNPRRISVGENYHGCHGVIDIFKRVSGLQKLELDCPAEELQAGDLIFLETPLNPHGTAFNIEHYAQKAHSRGAFLLVDSTFGPPGLQDPFEWGADLVMHSGSKYFGGHSDLLCGVLATKRTDWFNQLFIDRLHLGNNMGNLESWLGVRSLRTLELRVQRASQSATKLVSHLHTSLTTTNPPPNSPAATIQSVLAEIRHASLQSDEWVHKQMPHGYGPVFSILMKSPELARKLPSKLHYFHHATSLGGVESLIEWRAMSDSRVDQRLLRVSVGVENVEDLIGDFVQAFTALAAE</sequence>
<dbReference type="GO" id="GO:0016846">
    <property type="term" value="F:carbon-sulfur lyase activity"/>
    <property type="evidence" value="ECO:0007669"/>
    <property type="project" value="TreeGrafter"/>
</dbReference>
<keyword evidence="2 3" id="KW-0663">Pyridoxal phosphate</keyword>
<dbReference type="GO" id="GO:0019346">
    <property type="term" value="P:transsulfuration"/>
    <property type="evidence" value="ECO:0007669"/>
    <property type="project" value="InterPro"/>
</dbReference>
<name>A0AAD4PWX0_9EURO</name>
<dbReference type="EMBL" id="JAJTJA010000011">
    <property type="protein sequence ID" value="KAH8692352.1"/>
    <property type="molecule type" value="Genomic_DNA"/>
</dbReference>
<dbReference type="AlphaFoldDB" id="A0AAD4PWX0"/>
<dbReference type="PANTHER" id="PTHR11808">
    <property type="entry name" value="TRANS-SULFURATION ENZYME FAMILY MEMBER"/>
    <property type="match status" value="1"/>
</dbReference>
<comment type="similarity">
    <text evidence="4">Belongs to the trans-sulfuration enzymes family.</text>
</comment>
<dbReference type="PANTHER" id="PTHR11808:SF35">
    <property type="entry name" value="CYSTATHIONINE GAMMA-SYNTHASE (AFU_ORTHOLOGUE AFUA_7G01590)"/>
    <property type="match status" value="1"/>
</dbReference>
<evidence type="ECO:0000313" key="5">
    <source>
        <dbReference type="EMBL" id="KAH8692352.1"/>
    </source>
</evidence>
<comment type="cofactor">
    <cofactor evidence="1 4">
        <name>pyridoxal 5'-phosphate</name>
        <dbReference type="ChEBI" id="CHEBI:597326"/>
    </cofactor>
</comment>
<dbReference type="Pfam" id="PF01053">
    <property type="entry name" value="Cys_Met_Meta_PP"/>
    <property type="match status" value="1"/>
</dbReference>
<evidence type="ECO:0000256" key="4">
    <source>
        <dbReference type="RuleBase" id="RU362118"/>
    </source>
</evidence>
<dbReference type="GO" id="GO:0030170">
    <property type="term" value="F:pyridoxal phosphate binding"/>
    <property type="evidence" value="ECO:0007669"/>
    <property type="project" value="InterPro"/>
</dbReference>
<organism evidence="5 6">
    <name type="scientific">Talaromyces proteolyticus</name>
    <dbReference type="NCBI Taxonomy" id="1131652"/>
    <lineage>
        <taxon>Eukaryota</taxon>
        <taxon>Fungi</taxon>
        <taxon>Dikarya</taxon>
        <taxon>Ascomycota</taxon>
        <taxon>Pezizomycotina</taxon>
        <taxon>Eurotiomycetes</taxon>
        <taxon>Eurotiomycetidae</taxon>
        <taxon>Eurotiales</taxon>
        <taxon>Trichocomaceae</taxon>
        <taxon>Talaromyces</taxon>
        <taxon>Talaromyces sect. Bacilispori</taxon>
    </lineage>
</organism>
<evidence type="ECO:0000256" key="2">
    <source>
        <dbReference type="ARBA" id="ARBA00022898"/>
    </source>
</evidence>
<dbReference type="RefSeq" id="XP_046068349.1">
    <property type="nucleotide sequence ID" value="XM_046211919.1"/>
</dbReference>
<dbReference type="GeneID" id="70242206"/>
<protein>
    <submittedName>
        <fullName evidence="5">Cystathionine gamma-synthase</fullName>
    </submittedName>
</protein>
<dbReference type="PIRSF" id="PIRSF001434">
    <property type="entry name" value="CGS"/>
    <property type="match status" value="1"/>
</dbReference>
<reference evidence="5" key="1">
    <citation type="submission" date="2021-12" db="EMBL/GenBank/DDBJ databases">
        <title>Convergent genome expansion in fungi linked to evolution of root-endophyte symbiosis.</title>
        <authorList>
            <consortium name="DOE Joint Genome Institute"/>
            <person name="Ke Y.-H."/>
            <person name="Bonito G."/>
            <person name="Liao H.-L."/>
            <person name="Looney B."/>
            <person name="Rojas-Flechas A."/>
            <person name="Nash J."/>
            <person name="Hameed K."/>
            <person name="Schadt C."/>
            <person name="Martin F."/>
            <person name="Crous P.W."/>
            <person name="Miettinen O."/>
            <person name="Magnuson J.K."/>
            <person name="Labbe J."/>
            <person name="Jacobson D."/>
            <person name="Doktycz M.J."/>
            <person name="Veneault-Fourrey C."/>
            <person name="Kuo A."/>
            <person name="Mondo S."/>
            <person name="Calhoun S."/>
            <person name="Riley R."/>
            <person name="Ohm R."/>
            <person name="LaButti K."/>
            <person name="Andreopoulos B."/>
            <person name="Pangilinan J."/>
            <person name="Nolan M."/>
            <person name="Tritt A."/>
            <person name="Clum A."/>
            <person name="Lipzen A."/>
            <person name="Daum C."/>
            <person name="Barry K."/>
            <person name="Grigoriev I.V."/>
            <person name="Vilgalys R."/>
        </authorList>
    </citation>
    <scope>NUCLEOTIDE SEQUENCE</scope>
    <source>
        <strain evidence="5">PMI_201</strain>
    </source>
</reference>
<dbReference type="FunFam" id="3.40.640.10:FF:000072">
    <property type="entry name" value="Putative cystathionine beta-lyase"/>
    <property type="match status" value="1"/>
</dbReference>
<comment type="caution">
    <text evidence="5">The sequence shown here is derived from an EMBL/GenBank/DDBJ whole genome shotgun (WGS) entry which is preliminary data.</text>
</comment>
<dbReference type="InterPro" id="IPR015421">
    <property type="entry name" value="PyrdxlP-dep_Trfase_major"/>
</dbReference>
<dbReference type="SUPFAM" id="SSF53383">
    <property type="entry name" value="PLP-dependent transferases"/>
    <property type="match status" value="1"/>
</dbReference>
<evidence type="ECO:0000256" key="3">
    <source>
        <dbReference type="PIRSR" id="PIRSR001434-2"/>
    </source>
</evidence>
<keyword evidence="6" id="KW-1185">Reference proteome</keyword>
<dbReference type="InterPro" id="IPR015424">
    <property type="entry name" value="PyrdxlP-dep_Trfase"/>
</dbReference>